<gene>
    <name evidence="1" type="ORF">K0M31_005183</name>
</gene>
<name>A0AA40FV85_9HYME</name>
<reference evidence="1" key="1">
    <citation type="submission" date="2021-10" db="EMBL/GenBank/DDBJ databases">
        <title>Melipona bicolor Genome sequencing and assembly.</title>
        <authorList>
            <person name="Araujo N.S."/>
            <person name="Arias M.C."/>
        </authorList>
    </citation>
    <scope>NUCLEOTIDE SEQUENCE</scope>
    <source>
        <strain evidence="1">USP_2M_L1-L4_2017</strain>
        <tissue evidence="1">Whole body</tissue>
    </source>
</reference>
<proteinExistence type="predicted"/>
<accession>A0AA40FV85</accession>
<evidence type="ECO:0000313" key="2">
    <source>
        <dbReference type="Proteomes" id="UP001177670"/>
    </source>
</evidence>
<organism evidence="1 2">
    <name type="scientific">Melipona bicolor</name>
    <dbReference type="NCBI Taxonomy" id="60889"/>
    <lineage>
        <taxon>Eukaryota</taxon>
        <taxon>Metazoa</taxon>
        <taxon>Ecdysozoa</taxon>
        <taxon>Arthropoda</taxon>
        <taxon>Hexapoda</taxon>
        <taxon>Insecta</taxon>
        <taxon>Pterygota</taxon>
        <taxon>Neoptera</taxon>
        <taxon>Endopterygota</taxon>
        <taxon>Hymenoptera</taxon>
        <taxon>Apocrita</taxon>
        <taxon>Aculeata</taxon>
        <taxon>Apoidea</taxon>
        <taxon>Anthophila</taxon>
        <taxon>Apidae</taxon>
        <taxon>Melipona</taxon>
    </lineage>
</organism>
<sequence length="88" mass="9904">MEMLECITICKPVVGNNLLLNRAGEKVQRTRSVVNICILNAIRSSHKDLNEDKSSLLVRSCGESGLINADDRGRLSRLQRWNPSRVKI</sequence>
<evidence type="ECO:0000313" key="1">
    <source>
        <dbReference type="EMBL" id="KAK1125622.1"/>
    </source>
</evidence>
<protein>
    <submittedName>
        <fullName evidence="1">Uncharacterized protein</fullName>
    </submittedName>
</protein>
<dbReference type="Proteomes" id="UP001177670">
    <property type="component" value="Unassembled WGS sequence"/>
</dbReference>
<dbReference type="AlphaFoldDB" id="A0AA40FV85"/>
<dbReference type="EMBL" id="JAHYIQ010000015">
    <property type="protein sequence ID" value="KAK1125622.1"/>
    <property type="molecule type" value="Genomic_DNA"/>
</dbReference>
<comment type="caution">
    <text evidence="1">The sequence shown here is derived from an EMBL/GenBank/DDBJ whole genome shotgun (WGS) entry which is preliminary data.</text>
</comment>
<keyword evidence="2" id="KW-1185">Reference proteome</keyword>